<dbReference type="FunFam" id="1.10.10.10:FF:000322">
    <property type="entry name" value="Probable disease resistance protein At1g63360"/>
    <property type="match status" value="1"/>
</dbReference>
<dbReference type="FunFam" id="3.40.50.300:FF:001091">
    <property type="entry name" value="Probable disease resistance protein At1g61300"/>
    <property type="match status" value="1"/>
</dbReference>
<keyword evidence="10" id="KW-1185">Reference proteome</keyword>
<evidence type="ECO:0000313" key="9">
    <source>
        <dbReference type="EMBL" id="KAB5529142.1"/>
    </source>
</evidence>
<evidence type="ECO:0000256" key="2">
    <source>
        <dbReference type="ARBA" id="ARBA00022614"/>
    </source>
</evidence>
<name>A0A5N5KFL8_9ROSI</name>
<evidence type="ECO:0000256" key="5">
    <source>
        <dbReference type="ARBA" id="ARBA00022821"/>
    </source>
</evidence>
<evidence type="ECO:0000259" key="8">
    <source>
        <dbReference type="SMART" id="SM00382"/>
    </source>
</evidence>
<dbReference type="GO" id="GO:0005524">
    <property type="term" value="F:ATP binding"/>
    <property type="evidence" value="ECO:0007669"/>
    <property type="project" value="UniProtKB-KW"/>
</dbReference>
<comment type="caution">
    <text evidence="9">The sequence shown here is derived from an EMBL/GenBank/DDBJ whole genome shotgun (WGS) entry which is preliminary data.</text>
</comment>
<dbReference type="Gene3D" id="1.10.8.430">
    <property type="entry name" value="Helical domain of apoptotic protease-activating factors"/>
    <property type="match status" value="1"/>
</dbReference>
<evidence type="ECO:0000256" key="4">
    <source>
        <dbReference type="ARBA" id="ARBA00022741"/>
    </source>
</evidence>
<feature type="coiled-coil region" evidence="7">
    <location>
        <begin position="30"/>
        <end position="57"/>
    </location>
</feature>
<dbReference type="InterPro" id="IPR032675">
    <property type="entry name" value="LRR_dom_sf"/>
</dbReference>
<dbReference type="SUPFAM" id="SSF52540">
    <property type="entry name" value="P-loop containing nucleoside triphosphate hydrolases"/>
    <property type="match status" value="1"/>
</dbReference>
<dbReference type="FunFam" id="1.10.8.430:FF:000003">
    <property type="entry name" value="Probable disease resistance protein At5g66910"/>
    <property type="match status" value="1"/>
</dbReference>
<evidence type="ECO:0000313" key="10">
    <source>
        <dbReference type="Proteomes" id="UP000326939"/>
    </source>
</evidence>
<reference evidence="10" key="1">
    <citation type="journal article" date="2019" name="Gigascience">
        <title>De novo genome assembly of the endangered Acer yangbiense, a plant species with extremely small populations endemic to Yunnan Province, China.</title>
        <authorList>
            <person name="Yang J."/>
            <person name="Wariss H.M."/>
            <person name="Tao L."/>
            <person name="Zhang R."/>
            <person name="Yun Q."/>
            <person name="Hollingsworth P."/>
            <person name="Dao Z."/>
            <person name="Luo G."/>
            <person name="Guo H."/>
            <person name="Ma Y."/>
            <person name="Sun W."/>
        </authorList>
    </citation>
    <scope>NUCLEOTIDE SEQUENCE [LARGE SCALE GENOMIC DNA]</scope>
    <source>
        <strain evidence="10">cv. br00</strain>
    </source>
</reference>
<evidence type="ECO:0000256" key="1">
    <source>
        <dbReference type="ARBA" id="ARBA00008894"/>
    </source>
</evidence>
<keyword evidence="7" id="KW-0175">Coiled coil</keyword>
<keyword evidence="5" id="KW-0611">Plant defense</keyword>
<dbReference type="GO" id="GO:0043531">
    <property type="term" value="F:ADP binding"/>
    <property type="evidence" value="ECO:0007669"/>
    <property type="project" value="InterPro"/>
</dbReference>
<dbReference type="InterPro" id="IPR042197">
    <property type="entry name" value="Apaf_helical"/>
</dbReference>
<dbReference type="Pfam" id="PF23247">
    <property type="entry name" value="LRR_RPS2"/>
    <property type="match status" value="1"/>
</dbReference>
<dbReference type="Pfam" id="PF00931">
    <property type="entry name" value="NB-ARC"/>
    <property type="match status" value="1"/>
</dbReference>
<dbReference type="SMART" id="SM00382">
    <property type="entry name" value="AAA"/>
    <property type="match status" value="1"/>
</dbReference>
<dbReference type="AlphaFoldDB" id="A0A5N5KFL8"/>
<dbReference type="InterPro" id="IPR050905">
    <property type="entry name" value="Plant_NBS-LRR"/>
</dbReference>
<gene>
    <name evidence="9" type="ORF">DKX38_019223</name>
</gene>
<dbReference type="PANTHER" id="PTHR33463">
    <property type="entry name" value="NB-ARC DOMAIN-CONTAINING PROTEIN-RELATED"/>
    <property type="match status" value="1"/>
</dbReference>
<dbReference type="Pfam" id="PF13855">
    <property type="entry name" value="LRR_8"/>
    <property type="match status" value="1"/>
</dbReference>
<keyword evidence="4" id="KW-0547">Nucleotide-binding</keyword>
<dbReference type="Proteomes" id="UP000326939">
    <property type="component" value="Chromosome 13"/>
</dbReference>
<dbReference type="EMBL" id="VDCV01000013">
    <property type="protein sequence ID" value="KAB5529142.1"/>
    <property type="molecule type" value="Genomic_DNA"/>
</dbReference>
<dbReference type="Gene3D" id="3.80.10.10">
    <property type="entry name" value="Ribonuclease Inhibitor"/>
    <property type="match status" value="2"/>
</dbReference>
<accession>A0A5N5KFL8</accession>
<dbReference type="InterPro" id="IPR058922">
    <property type="entry name" value="WHD_DRP"/>
</dbReference>
<keyword evidence="2" id="KW-0433">Leucine-rich repeat</keyword>
<dbReference type="PANTHER" id="PTHR33463:SF220">
    <property type="entry name" value="NB-ARC DOMAIN-CONTAINING PROTEIN"/>
    <property type="match status" value="1"/>
</dbReference>
<dbReference type="InterPro" id="IPR057135">
    <property type="entry name" value="At4g27190-like_LRR"/>
</dbReference>
<dbReference type="InterPro" id="IPR036388">
    <property type="entry name" value="WH-like_DNA-bd_sf"/>
</dbReference>
<evidence type="ECO:0000256" key="6">
    <source>
        <dbReference type="ARBA" id="ARBA00022840"/>
    </source>
</evidence>
<dbReference type="InterPro" id="IPR027417">
    <property type="entry name" value="P-loop_NTPase"/>
</dbReference>
<sequence length="855" mass="96683">MANIPIGEVLTFLWNVIKEPVAYTDYGENLRTLETKMDELLHLKNDLTENMQMAEVRSMRSQVKGWFSRVGRMKTEVDELMDQATQEMQKNCFGSCCPKNCWSRYKIGKKIGEKLKAVSDHIDKGEKYLSSVPSPVESVMRCLCDLEKSTIGIYGPGGVGKTALLTQVSNNLLSSQLQFDFVISVVASQDPDSERIQRDIGKEIGFLEDRWKGKSFQQRAREVSSVLSQKKFVLLLDDLWKPVDLAEVGVPSRENGSKLVFTTRSEELCNSMGAEEKIRVGGLAWDKAWKLFQEKVGEDTLTIHPEIPRLAETIAKMCNGLPLALITVGRAMACRKTLSEWHHSIEALSRATAEFPSTPHQDYVLVKFGYDSLPSDKVRSCFLYCALFPEGFCIKKSDLIDYWIGEGFLGAYSDACEARIEGHTIIDILAQACLLEDEGRDVKMHQVIRDMALWVDSRRERPAYLVEAGTQLADAPEVGKWEVVRKVSLMANNIQNLSKAARCNDLVTLLLSRNNLKMISDTFFQSMPSLKVLDLSENREITELPSGILKLVSLQYLNLSWTGIRQVPVQLKNLVKLKCLNLEHTYELRTIPMQVISNFPSLTVLRMAHCASSDRAVGDGVQTGGPGSLARDLQCLEHLNLLTITIRSLYSLQTFASFSKFQAATRELSLQQFQHERSLDMSLLGGMNGLDELEIIDCINLKDLGISNSSITSETSFHSLRRVSIVNCSALEDLTWLTLAPNIRFLKISRCSKMEEIIRQEKSGQRNLKMFEKLECLQLVSLPNLNVIYPDALPFPYLKEILVDDCPNLRKLPLNSNSAKEHRIVIQGWEDWWRRLEWEDEAAQHTFLPSFKGCL</sequence>
<dbReference type="Pfam" id="PF23559">
    <property type="entry name" value="WHD_DRP"/>
    <property type="match status" value="1"/>
</dbReference>
<dbReference type="SUPFAM" id="SSF52058">
    <property type="entry name" value="L domain-like"/>
    <property type="match status" value="1"/>
</dbReference>
<dbReference type="GO" id="GO:0006952">
    <property type="term" value="P:defense response"/>
    <property type="evidence" value="ECO:0007669"/>
    <property type="project" value="UniProtKB-KW"/>
</dbReference>
<dbReference type="InterPro" id="IPR001611">
    <property type="entry name" value="Leu-rich_rpt"/>
</dbReference>
<dbReference type="Gene3D" id="3.40.50.300">
    <property type="entry name" value="P-loop containing nucleotide triphosphate hydrolases"/>
    <property type="match status" value="1"/>
</dbReference>
<keyword evidence="6" id="KW-0067">ATP-binding</keyword>
<organism evidence="9 10">
    <name type="scientific">Salix brachista</name>
    <dbReference type="NCBI Taxonomy" id="2182728"/>
    <lineage>
        <taxon>Eukaryota</taxon>
        <taxon>Viridiplantae</taxon>
        <taxon>Streptophyta</taxon>
        <taxon>Embryophyta</taxon>
        <taxon>Tracheophyta</taxon>
        <taxon>Spermatophyta</taxon>
        <taxon>Magnoliopsida</taxon>
        <taxon>eudicotyledons</taxon>
        <taxon>Gunneridae</taxon>
        <taxon>Pentapetalae</taxon>
        <taxon>rosids</taxon>
        <taxon>fabids</taxon>
        <taxon>Malpighiales</taxon>
        <taxon>Salicaceae</taxon>
        <taxon>Saliceae</taxon>
        <taxon>Salix</taxon>
    </lineage>
</organism>
<dbReference type="InterPro" id="IPR002182">
    <property type="entry name" value="NB-ARC"/>
</dbReference>
<feature type="domain" description="AAA+ ATPase" evidence="8">
    <location>
        <begin position="147"/>
        <end position="284"/>
    </location>
</feature>
<evidence type="ECO:0000256" key="3">
    <source>
        <dbReference type="ARBA" id="ARBA00022737"/>
    </source>
</evidence>
<dbReference type="InterPro" id="IPR003593">
    <property type="entry name" value="AAA+_ATPase"/>
</dbReference>
<comment type="similarity">
    <text evidence="1">Belongs to the disease resistance NB-LRR family.</text>
</comment>
<dbReference type="Gene3D" id="1.10.10.10">
    <property type="entry name" value="Winged helix-like DNA-binding domain superfamily/Winged helix DNA-binding domain"/>
    <property type="match status" value="1"/>
</dbReference>
<proteinExistence type="inferred from homology"/>
<protein>
    <recommendedName>
        <fullName evidence="8">AAA+ ATPase domain-containing protein</fullName>
    </recommendedName>
</protein>
<keyword evidence="3" id="KW-0677">Repeat</keyword>
<evidence type="ECO:0000256" key="7">
    <source>
        <dbReference type="SAM" id="Coils"/>
    </source>
</evidence>
<dbReference type="PRINTS" id="PR00364">
    <property type="entry name" value="DISEASERSIST"/>
</dbReference>